<reference evidence="3" key="2">
    <citation type="submission" date="2021-05" db="EMBL/GenBank/DDBJ databases">
        <authorList>
            <person name="Moolhuijzen P.M."/>
            <person name="Moffat C.S."/>
        </authorList>
    </citation>
    <scope>NUCLEOTIDE SEQUENCE</scope>
    <source>
        <strain evidence="3">86-124</strain>
    </source>
</reference>
<comment type="caution">
    <text evidence="3">The sequence shown here is derived from an EMBL/GenBank/DDBJ whole genome shotgun (WGS) entry which is preliminary data.</text>
</comment>
<dbReference type="EMBL" id="NQIK02000008">
    <property type="protein sequence ID" value="KAF7567502.1"/>
    <property type="molecule type" value="Genomic_DNA"/>
</dbReference>
<evidence type="ECO:0000256" key="1">
    <source>
        <dbReference type="SAM" id="MobiDB-lite"/>
    </source>
</evidence>
<reference evidence="4" key="4">
    <citation type="journal article" date="2022" name="Microb. Genom.">
        <title>A global pangenome for the wheat fungal pathogen Pyrenophora tritici-repentis and prediction of effector protein structural homology.</title>
        <authorList>
            <person name="Moolhuijzen P.M."/>
            <person name="See P.T."/>
            <person name="Shi G."/>
            <person name="Powell H.R."/>
            <person name="Cockram J."/>
            <person name="Jorgensen L.N."/>
            <person name="Benslimane H."/>
            <person name="Strelkov S.E."/>
            <person name="Turner J."/>
            <person name="Liu Z."/>
            <person name="Moffat C.S."/>
        </authorList>
    </citation>
    <scope>NUCLEOTIDE SEQUENCE [LARGE SCALE GENOMIC DNA]</scope>
</reference>
<dbReference type="Proteomes" id="UP000249757">
    <property type="component" value="Unassembled WGS sequence"/>
</dbReference>
<dbReference type="Proteomes" id="UP000245464">
    <property type="component" value="Chromosome 8"/>
</dbReference>
<feature type="region of interest" description="Disordered" evidence="1">
    <location>
        <begin position="1"/>
        <end position="25"/>
    </location>
</feature>
<proteinExistence type="predicted"/>
<evidence type="ECO:0000313" key="3">
    <source>
        <dbReference type="EMBL" id="KAI1515292.1"/>
    </source>
</evidence>
<gene>
    <name evidence="3" type="ORF">Ptr86124_005293</name>
    <name evidence="2" type="ORF">PtrM4_140930</name>
</gene>
<reference evidence="2" key="1">
    <citation type="journal article" date="2018" name="BMC Genomics">
        <title>Comparative genomics of the wheat fungal pathogen Pyrenophora tritici-repentis reveals chromosomal variations and genome plasticity.</title>
        <authorList>
            <person name="Moolhuijzen P."/>
            <person name="See P.T."/>
            <person name="Hane J.K."/>
            <person name="Shi G."/>
            <person name="Liu Z."/>
            <person name="Oliver R.P."/>
            <person name="Moffat C.S."/>
        </authorList>
    </citation>
    <scope>NUCLEOTIDE SEQUENCE [LARGE SCALE GENOMIC DNA]</scope>
    <source>
        <strain evidence="2">M4</strain>
    </source>
</reference>
<feature type="region of interest" description="Disordered" evidence="1">
    <location>
        <begin position="173"/>
        <end position="197"/>
    </location>
</feature>
<accession>A0A2W1G0F5</accession>
<dbReference type="OrthoDB" id="3693023at2759"/>
<reference evidence="3" key="3">
    <citation type="journal article" date="2022" name="bioRxiv">
        <title>A global pangenome for the wheat fungal pathogen Pyrenophora tritici-repentis and prediction of effector protein structural homology.</title>
        <authorList>
            <person name="Moolhuijzen P."/>
            <person name="See P.T."/>
            <person name="Shi G."/>
            <person name="Powell H.R."/>
            <person name="Cockram J."/>
            <person name="Jorgensen L.N."/>
            <person name="Benslimane H."/>
            <person name="Strelkov S.E."/>
            <person name="Turner J."/>
            <person name="Liu Z."/>
            <person name="Moffat C.S."/>
        </authorList>
    </citation>
    <scope>NUCLEOTIDE SEQUENCE</scope>
    <source>
        <strain evidence="3">86-124</strain>
    </source>
</reference>
<feature type="compositionally biased region" description="Basic and acidic residues" evidence="1">
    <location>
        <begin position="11"/>
        <end position="25"/>
    </location>
</feature>
<dbReference type="AlphaFoldDB" id="A0A2W1G0F5"/>
<evidence type="ECO:0000313" key="4">
    <source>
        <dbReference type="Proteomes" id="UP000249757"/>
    </source>
</evidence>
<organism evidence="3 4">
    <name type="scientific">Pyrenophora tritici-repentis</name>
    <dbReference type="NCBI Taxonomy" id="45151"/>
    <lineage>
        <taxon>Eukaryota</taxon>
        <taxon>Fungi</taxon>
        <taxon>Dikarya</taxon>
        <taxon>Ascomycota</taxon>
        <taxon>Pezizomycotina</taxon>
        <taxon>Dothideomycetes</taxon>
        <taxon>Pleosporomycetidae</taxon>
        <taxon>Pleosporales</taxon>
        <taxon>Pleosporineae</taxon>
        <taxon>Pleosporaceae</taxon>
        <taxon>Pyrenophora</taxon>
    </lineage>
</organism>
<name>A0A2W1G0F5_9PLEO</name>
<sequence>MDITMFTVGEQPKEASIKKPLDCQESKPHSSIRRWLRKTGDFALLKTFRKHSDSSLTSKTNKNNSVESVHELESLSKATPAHPARKDSLVEEDTPITKIDDKALSESIANVLRPKTGINTLSPTTAAKSKIQKPAEGALVTQDTMRMIMESNKRRAAGSGQYRGVDKTLGTTVIASHKKPMTRAVTAPANPLRWSQD</sequence>
<evidence type="ECO:0000313" key="2">
    <source>
        <dbReference type="EMBL" id="KAF7567502.1"/>
    </source>
</evidence>
<dbReference type="EMBL" id="NRDI02000006">
    <property type="protein sequence ID" value="KAI1515292.1"/>
    <property type="molecule type" value="Genomic_DNA"/>
</dbReference>
<feature type="region of interest" description="Disordered" evidence="1">
    <location>
        <begin position="53"/>
        <end position="91"/>
    </location>
</feature>
<protein>
    <submittedName>
        <fullName evidence="3">Uncharacterized protein</fullName>
    </submittedName>
</protein>
<feature type="compositionally biased region" description="Low complexity" evidence="1">
    <location>
        <begin position="54"/>
        <end position="67"/>
    </location>
</feature>
<keyword evidence="4" id="KW-1185">Reference proteome</keyword>